<name>A0A1X6P6A3_PORUM</name>
<proteinExistence type="predicted"/>
<reference evidence="2 3" key="1">
    <citation type="submission" date="2017-03" db="EMBL/GenBank/DDBJ databases">
        <title>WGS assembly of Porphyra umbilicalis.</title>
        <authorList>
            <person name="Brawley S.H."/>
            <person name="Blouin N.A."/>
            <person name="Ficko-Blean E."/>
            <person name="Wheeler G.L."/>
            <person name="Lohr M."/>
            <person name="Goodson H.V."/>
            <person name="Jenkins J.W."/>
            <person name="Blaby-Haas C.E."/>
            <person name="Helliwell K.E."/>
            <person name="Chan C."/>
            <person name="Marriage T."/>
            <person name="Bhattacharya D."/>
            <person name="Klein A.S."/>
            <person name="Badis Y."/>
            <person name="Brodie J."/>
            <person name="Cao Y."/>
            <person name="Collen J."/>
            <person name="Dittami S.M."/>
            <person name="Gachon C.M."/>
            <person name="Green B.R."/>
            <person name="Karpowicz S."/>
            <person name="Kim J.W."/>
            <person name="Kudahl U."/>
            <person name="Lin S."/>
            <person name="Michel G."/>
            <person name="Mittag M."/>
            <person name="Olson B.J."/>
            <person name="Pangilinan J."/>
            <person name="Peng Y."/>
            <person name="Qiu H."/>
            <person name="Shu S."/>
            <person name="Singer J.T."/>
            <person name="Smith A.G."/>
            <person name="Sprecher B.N."/>
            <person name="Wagner V."/>
            <person name="Wang W."/>
            <person name="Wang Z.-Y."/>
            <person name="Yan J."/>
            <person name="Yarish C."/>
            <person name="Zoeuner-Riek S."/>
            <person name="Zhuang Y."/>
            <person name="Zou Y."/>
            <person name="Lindquist E.A."/>
            <person name="Grimwood J."/>
            <person name="Barry K."/>
            <person name="Rokhsar D.S."/>
            <person name="Schmutz J."/>
            <person name="Stiller J.W."/>
            <person name="Grossman A.R."/>
            <person name="Prochnik S.E."/>
        </authorList>
    </citation>
    <scope>NUCLEOTIDE SEQUENCE [LARGE SCALE GENOMIC DNA]</scope>
    <source>
        <strain evidence="2">4086291</strain>
    </source>
</reference>
<feature type="compositionally biased region" description="Polar residues" evidence="1">
    <location>
        <begin position="249"/>
        <end position="259"/>
    </location>
</feature>
<feature type="region of interest" description="Disordered" evidence="1">
    <location>
        <begin position="233"/>
        <end position="329"/>
    </location>
</feature>
<dbReference type="PANTHER" id="PTHR12416">
    <property type="entry name" value="RRNA-PROCESSING PROTEIN UTP23 HOMOLOG"/>
    <property type="match status" value="1"/>
</dbReference>
<dbReference type="Proteomes" id="UP000218209">
    <property type="component" value="Unassembled WGS sequence"/>
</dbReference>
<accession>A0A1X6P6A3</accession>
<evidence type="ECO:0000313" key="3">
    <source>
        <dbReference type="Proteomes" id="UP000218209"/>
    </source>
</evidence>
<feature type="compositionally biased region" description="Basic residues" evidence="1">
    <location>
        <begin position="312"/>
        <end position="329"/>
    </location>
</feature>
<gene>
    <name evidence="2" type="ORF">BU14_0191s0011</name>
</gene>
<organism evidence="2 3">
    <name type="scientific">Porphyra umbilicalis</name>
    <name type="common">Purple laver</name>
    <name type="synonym">Red alga</name>
    <dbReference type="NCBI Taxonomy" id="2786"/>
    <lineage>
        <taxon>Eukaryota</taxon>
        <taxon>Rhodophyta</taxon>
        <taxon>Bangiophyceae</taxon>
        <taxon>Bangiales</taxon>
        <taxon>Bangiaceae</taxon>
        <taxon>Porphyra</taxon>
    </lineage>
</organism>
<dbReference type="AlphaFoldDB" id="A0A1X6P6A3"/>
<sequence length="329" mass="33268">MKLKRSKEARKALTFYRTSFGLIPPYRVLVDGPMAAVSLHRSIYLKESLASLLETPAPLLVTSACVRREVVALAATAAGNQAATPDGSHDRGGGGGAAPDLSAAALFLKRIQTVKCAHAGGGSVPASECILSLVGGGDVARAGGRVSTPAGGDAGAPPPPPPCLLVATNDGELIRALRARPGVPVIRIVNQTALRVETPSAASAADAAAREGAKDALSPAERAALTAIVGDGGAGGGGGTAAAAAATGSPTRCRSRSGNGWSVGVVGASRRGGGQEEAPPREPQGQTRRAVVSGRPRGRPTPRSFTLGGPGRAHRHRDAQRRRRGGDRR</sequence>
<evidence type="ECO:0008006" key="4">
    <source>
        <dbReference type="Google" id="ProtNLM"/>
    </source>
</evidence>
<feature type="compositionally biased region" description="Low complexity" evidence="1">
    <location>
        <begin position="260"/>
        <end position="269"/>
    </location>
</feature>
<dbReference type="EMBL" id="KV918867">
    <property type="protein sequence ID" value="OSX76431.1"/>
    <property type="molecule type" value="Genomic_DNA"/>
</dbReference>
<dbReference type="OrthoDB" id="25675at2759"/>
<protein>
    <recommendedName>
        <fullName evidence="4">PIN domain-containing protein</fullName>
    </recommendedName>
</protein>
<evidence type="ECO:0000313" key="2">
    <source>
        <dbReference type="EMBL" id="OSX76431.1"/>
    </source>
</evidence>
<dbReference type="Gene3D" id="3.40.50.1010">
    <property type="entry name" value="5'-nuclease"/>
    <property type="match status" value="1"/>
</dbReference>
<evidence type="ECO:0000256" key="1">
    <source>
        <dbReference type="SAM" id="MobiDB-lite"/>
    </source>
</evidence>
<keyword evidence="3" id="KW-1185">Reference proteome</keyword>